<dbReference type="EMBL" id="QJSW01000013">
    <property type="protein sequence ID" value="PYE47425.1"/>
    <property type="molecule type" value="Genomic_DNA"/>
</dbReference>
<evidence type="ECO:0000313" key="1">
    <source>
        <dbReference type="EMBL" id="PYE47425.1"/>
    </source>
</evidence>
<organism evidence="1 2">
    <name type="scientific">Paenibacillus barcinonensis</name>
    <dbReference type="NCBI Taxonomy" id="198119"/>
    <lineage>
        <taxon>Bacteria</taxon>
        <taxon>Bacillati</taxon>
        <taxon>Bacillota</taxon>
        <taxon>Bacilli</taxon>
        <taxon>Bacillales</taxon>
        <taxon>Paenibacillaceae</taxon>
        <taxon>Paenibacillus</taxon>
    </lineage>
</organism>
<dbReference type="Proteomes" id="UP000247790">
    <property type="component" value="Unassembled WGS sequence"/>
</dbReference>
<gene>
    <name evidence="1" type="ORF">DFQ00_11316</name>
</gene>
<proteinExistence type="predicted"/>
<name>A0A2V4W8E6_PAEBA</name>
<dbReference type="AlphaFoldDB" id="A0A2V4W8E6"/>
<sequence>MIMMVGVEGLPGKFLMQTTGSVLVDVNHDGIGLTEVVFSPEMTVRYAAFDNWFVMAHFFITSTCIVAPREIRYSPAKCQMITGQKQTRA</sequence>
<protein>
    <submittedName>
        <fullName evidence="1">Uncharacterized protein</fullName>
    </submittedName>
</protein>
<comment type="caution">
    <text evidence="1">The sequence shown here is derived from an EMBL/GenBank/DDBJ whole genome shotgun (WGS) entry which is preliminary data.</text>
</comment>
<reference evidence="1 2" key="1">
    <citation type="submission" date="2018-06" db="EMBL/GenBank/DDBJ databases">
        <title>Genomic Encyclopedia of Type Strains, Phase III (KMG-III): the genomes of soil and plant-associated and newly described type strains.</title>
        <authorList>
            <person name="Whitman W."/>
        </authorList>
    </citation>
    <scope>NUCLEOTIDE SEQUENCE [LARGE SCALE GENOMIC DNA]</scope>
    <source>
        <strain evidence="1 2">CECT 7022</strain>
    </source>
</reference>
<accession>A0A2V4W8E6</accession>
<evidence type="ECO:0000313" key="2">
    <source>
        <dbReference type="Proteomes" id="UP000247790"/>
    </source>
</evidence>